<protein>
    <submittedName>
        <fullName evidence="2">Uncharacterized protein</fullName>
    </submittedName>
</protein>
<dbReference type="AlphaFoldDB" id="A0A0A9AQD0"/>
<evidence type="ECO:0000313" key="2">
    <source>
        <dbReference type="EMBL" id="JAD53944.1"/>
    </source>
</evidence>
<dbReference type="EMBL" id="GBRH01243951">
    <property type="protein sequence ID" value="JAD53944.1"/>
    <property type="molecule type" value="Transcribed_RNA"/>
</dbReference>
<feature type="compositionally biased region" description="Low complexity" evidence="1">
    <location>
        <begin position="104"/>
        <end position="117"/>
    </location>
</feature>
<accession>A0A0A9AQD0</accession>
<feature type="compositionally biased region" description="Pro residues" evidence="1">
    <location>
        <begin position="91"/>
        <end position="100"/>
    </location>
</feature>
<reference evidence="2" key="2">
    <citation type="journal article" date="2015" name="Data Brief">
        <title>Shoot transcriptome of the giant reed, Arundo donax.</title>
        <authorList>
            <person name="Barrero R.A."/>
            <person name="Guerrero F.D."/>
            <person name="Moolhuijzen P."/>
            <person name="Goolsby J.A."/>
            <person name="Tidwell J."/>
            <person name="Bellgard S.E."/>
            <person name="Bellgard M.I."/>
        </authorList>
    </citation>
    <scope>NUCLEOTIDE SEQUENCE</scope>
    <source>
        <tissue evidence="2">Shoot tissue taken approximately 20 cm above the soil surface</tissue>
    </source>
</reference>
<organism evidence="2">
    <name type="scientific">Arundo donax</name>
    <name type="common">Giant reed</name>
    <name type="synonym">Donax arundinaceus</name>
    <dbReference type="NCBI Taxonomy" id="35708"/>
    <lineage>
        <taxon>Eukaryota</taxon>
        <taxon>Viridiplantae</taxon>
        <taxon>Streptophyta</taxon>
        <taxon>Embryophyta</taxon>
        <taxon>Tracheophyta</taxon>
        <taxon>Spermatophyta</taxon>
        <taxon>Magnoliopsida</taxon>
        <taxon>Liliopsida</taxon>
        <taxon>Poales</taxon>
        <taxon>Poaceae</taxon>
        <taxon>PACMAD clade</taxon>
        <taxon>Arundinoideae</taxon>
        <taxon>Arundineae</taxon>
        <taxon>Arundo</taxon>
    </lineage>
</organism>
<feature type="region of interest" description="Disordered" evidence="1">
    <location>
        <begin position="21"/>
        <end position="42"/>
    </location>
</feature>
<sequence>MQHTYTASCSIIRSLITPFSSNHQSITDTNHPPGSATYTSTHDAPQKFYSCTTNESIISSTHACAQSLAPRRVCCLQGAFKRRLRRGSQAPRPPSGPVPPATQAASRGSGGAAARRP</sequence>
<proteinExistence type="predicted"/>
<name>A0A0A9AQD0_ARUDO</name>
<feature type="region of interest" description="Disordered" evidence="1">
    <location>
        <begin position="83"/>
        <end position="117"/>
    </location>
</feature>
<evidence type="ECO:0000256" key="1">
    <source>
        <dbReference type="SAM" id="MobiDB-lite"/>
    </source>
</evidence>
<reference evidence="2" key="1">
    <citation type="submission" date="2014-09" db="EMBL/GenBank/DDBJ databases">
        <authorList>
            <person name="Magalhaes I.L.F."/>
            <person name="Oliveira U."/>
            <person name="Santos F.R."/>
            <person name="Vidigal T.H.D.A."/>
            <person name="Brescovit A.D."/>
            <person name="Santos A.J."/>
        </authorList>
    </citation>
    <scope>NUCLEOTIDE SEQUENCE</scope>
    <source>
        <tissue evidence="2">Shoot tissue taken approximately 20 cm above the soil surface</tissue>
    </source>
</reference>